<accession>A0A7Z2JK98</accession>
<dbReference type="AlphaFoldDB" id="A0A7Z2JK98"/>
<protein>
    <recommendedName>
        <fullName evidence="4">DUF2235 domain-containing protein</fullName>
    </recommendedName>
</protein>
<proteinExistence type="predicted"/>
<evidence type="ECO:0000256" key="1">
    <source>
        <dbReference type="SAM" id="Coils"/>
    </source>
</evidence>
<evidence type="ECO:0008006" key="4">
    <source>
        <dbReference type="Google" id="ProtNLM"/>
    </source>
</evidence>
<gene>
    <name evidence="2" type="ORF">FAZ98_30165</name>
</gene>
<keyword evidence="1" id="KW-0175">Coiled coil</keyword>
<dbReference type="Proteomes" id="UP000433577">
    <property type="component" value="Chromosome 4"/>
</dbReference>
<feature type="coiled-coil region" evidence="1">
    <location>
        <begin position="121"/>
        <end position="166"/>
    </location>
</feature>
<evidence type="ECO:0000313" key="2">
    <source>
        <dbReference type="EMBL" id="QGZ66084.1"/>
    </source>
</evidence>
<sequence>MEYGLFDESPAEREVMQRAAKAAQPTPPTCKTCRQRVYASFFFDDLGRNETADESVDRLSNVARLFRAHPSRPADWVHAFYYSGLGTPFDDTAEAAFALALDKYEDAAKDHAKDSVKDAVKDEAKEKAKDAKNLYVNFNRTVAQKRAALAARARQLEQKAGRVRRAAAQSGKARAQKAVARGLAAEAGEMRRKAATVAVDELKSALRESVGKIKRTSIKSLVSKKAIVKLAAGVSIDLIPATRDNAWLSQLMNLGPDIRLETAKEELELAVKDAVTRQQAERPVQEIFVSVFGCGRGGALAKAFANAAPSSVKGDINGVKYEVSVKLQYIGLFDAMHAMSGSELEFFEPTAQTSFFAPNNPLWFFSPVSPTVNMDDRDLQLAGFAGGLHLIAGQENRPWQRLSLNSGNDRVKQIVVAGIHEDVSGGYVDGEDGRHADFARASLLAMYAHAIDWGVPFFGTPAKPGFKTRDGQAMTLQEIAPDVQSRFFQATDGVAEALKLHQPYLAYVGTLGGAATESIDDQLKAHHMALLHWVGYAQKNLPGFWAEAQKSVDAAIARAADLLSQVRGEEPVAGKHVSYTADGIPFTTYDSDQDREADEKWQTRLGATTSLNDDLKTQREHLGTLKTKIDHDVKAMRERSSDDAVMMNNAYMVAKVGIVPQGAKDAQNVERKWLAAWDNAILPLPASLVPLFQKYLHDPVVSGTGDYTAVGLLYLNQVSYFSERGTDVGEKQKSTLDKVKSGWEATKKNMSEVGSQIAHMFD</sequence>
<dbReference type="RefSeq" id="WP_158957185.1">
    <property type="nucleotide sequence ID" value="NZ_CP046916.1"/>
</dbReference>
<dbReference type="KEGG" id="pacs:FAZ98_30165"/>
<dbReference type="OrthoDB" id="4378831at2"/>
<keyword evidence="3" id="KW-1185">Reference proteome</keyword>
<reference evidence="2 3" key="1">
    <citation type="submission" date="2019-12" db="EMBL/GenBank/DDBJ databases">
        <title>Paraburkholderia acidiphila 7Q-K02 sp. nov and Paraburkholderia acidisoli DHF22 sp. nov., two strains isolated from forest soil.</title>
        <authorList>
            <person name="Gao Z."/>
            <person name="Qiu L."/>
        </authorList>
    </citation>
    <scope>NUCLEOTIDE SEQUENCE [LARGE SCALE GENOMIC DNA]</scope>
    <source>
        <strain evidence="2 3">DHF22</strain>
    </source>
</reference>
<dbReference type="EMBL" id="CP046916">
    <property type="protein sequence ID" value="QGZ66084.1"/>
    <property type="molecule type" value="Genomic_DNA"/>
</dbReference>
<name>A0A7Z2JK98_9BURK</name>
<evidence type="ECO:0000313" key="3">
    <source>
        <dbReference type="Proteomes" id="UP000433577"/>
    </source>
</evidence>
<organism evidence="2 3">
    <name type="scientific">Paraburkholderia acidisoli</name>
    <dbReference type="NCBI Taxonomy" id="2571748"/>
    <lineage>
        <taxon>Bacteria</taxon>
        <taxon>Pseudomonadati</taxon>
        <taxon>Pseudomonadota</taxon>
        <taxon>Betaproteobacteria</taxon>
        <taxon>Burkholderiales</taxon>
        <taxon>Burkholderiaceae</taxon>
        <taxon>Paraburkholderia</taxon>
    </lineage>
</organism>